<feature type="binding site" evidence="7">
    <location>
        <position position="184"/>
    </location>
    <ligand>
        <name>L-glutamine</name>
        <dbReference type="ChEBI" id="CHEBI:58359"/>
    </ligand>
</feature>
<feature type="binding site" evidence="7">
    <location>
        <begin position="293"/>
        <end position="300"/>
    </location>
    <ligand>
        <name>ATP</name>
        <dbReference type="ChEBI" id="CHEBI:30616"/>
    </ligand>
</feature>
<dbReference type="PANTHER" id="PTHR23090:SF9">
    <property type="entry name" value="GLUTAMINE-DEPENDENT NAD(+) SYNTHETASE"/>
    <property type="match status" value="1"/>
</dbReference>
<feature type="binding site" evidence="7">
    <location>
        <position position="521"/>
    </location>
    <ligand>
        <name>deamido-NAD(+)</name>
        <dbReference type="ChEBI" id="CHEBI:58437"/>
        <note>ligand shared between two neighboring subunits</note>
    </ligand>
</feature>
<dbReference type="InterPro" id="IPR014445">
    <property type="entry name" value="Gln-dep_NAD_synthase"/>
</dbReference>
<dbReference type="PROSITE" id="PS50263">
    <property type="entry name" value="CN_HYDROLASE"/>
    <property type="match status" value="1"/>
</dbReference>
<evidence type="ECO:0000256" key="8">
    <source>
        <dbReference type="PIRNR" id="PIRNR006630"/>
    </source>
</evidence>
<dbReference type="NCBIfam" id="TIGR00552">
    <property type="entry name" value="nadE"/>
    <property type="match status" value="1"/>
</dbReference>
<keyword evidence="3 7" id="KW-0436">Ligase</keyword>
<sequence>MVGDWQGNADRAIEAAHQAWERGHQLLVFPELFLCGYAAEDLYLRPHFLLDGAAALDRIVAASRDWPGLHLVIGHPEAVGTCPAPNADAADAPSPPPIWNAASVIRQGEVLARYRKQALPNYGVFDEKRYFAADHRACVTEIAGLRMGLLICEDAWLPDAAQQARDAGADWLLVLNASPFALDKPAQRERIAQQRVQETGLPAVYAHMVGGQDELVFDGHSFALNADGTLAGRAAGFAETLWPLQMQRTSTGKRQWQGDITPLAEPLAQLWQALVLATRDYVQKNGFRNVLLGLSGGLDSALVLAIAVDALGAEQVRTVMMPSPYTASISLLDAQEMVERVQVQHDEIAIAPAFETLQESLCPLFGDRPADATEENMQARVRGILLMALSNKLGSLVLTTGNKSELAMGYCTLYGDMCGGFAPLKDVFKTRAFELARWRNAHAFAGGVENPIPERIITRPPSAELRPDQTDQDSLPPYEILDELLRLRMEQEATAEELVAAGFAPEQVQQVLRLLRLNEYKRRQGAPGPRLSVRSFGKDWRYPITNGYRG</sequence>
<dbReference type="Proteomes" id="UP000184327">
    <property type="component" value="Unassembled WGS sequence"/>
</dbReference>
<keyword evidence="6 7" id="KW-0520">NAD</keyword>
<feature type="binding site" evidence="7">
    <location>
        <position position="405"/>
    </location>
    <ligand>
        <name>deamido-NAD(+)</name>
        <dbReference type="ChEBI" id="CHEBI:58437"/>
        <note>ligand shared between two neighboring subunits</note>
    </ligand>
</feature>
<dbReference type="UniPathway" id="UPA00253">
    <property type="reaction ID" value="UER00334"/>
</dbReference>
<dbReference type="EC" id="6.3.5.1" evidence="7 8"/>
<dbReference type="HAMAP" id="MF_02090">
    <property type="entry name" value="NadE_glutamine_dep"/>
    <property type="match status" value="1"/>
</dbReference>
<feature type="domain" description="CN hydrolase" evidence="10">
    <location>
        <begin position="1"/>
        <end position="248"/>
    </location>
</feature>
<dbReference type="InterPro" id="IPR036526">
    <property type="entry name" value="C-N_Hydrolase_sf"/>
</dbReference>
<feature type="active site" description="Proton acceptor; for glutaminase activity" evidence="7">
    <location>
        <position position="31"/>
    </location>
</feature>
<comment type="caution">
    <text evidence="7">Lacks conserved residue(s) required for the propagation of feature annotation.</text>
</comment>
<dbReference type="CDD" id="cd07570">
    <property type="entry name" value="GAT_Gln-NAD-synth"/>
    <property type="match status" value="1"/>
</dbReference>
<keyword evidence="4 7" id="KW-0547">Nucleotide-binding</keyword>
<dbReference type="PANTHER" id="PTHR23090">
    <property type="entry name" value="NH 3 /GLUTAMINE-DEPENDENT NAD + SYNTHETASE"/>
    <property type="match status" value="1"/>
</dbReference>
<protein>
    <recommendedName>
        <fullName evidence="7 8">Glutamine-dependent NAD(+) synthetase</fullName>
        <ecNumber evidence="7 8">6.3.5.1</ecNumber>
    </recommendedName>
    <alternativeName>
        <fullName evidence="7 8">NAD(+) synthase [glutamine-hydrolyzing]</fullName>
    </alternativeName>
</protein>
<dbReference type="SUPFAM" id="SSF52402">
    <property type="entry name" value="Adenine nucleotide alpha hydrolases-like"/>
    <property type="match status" value="1"/>
</dbReference>
<keyword evidence="12" id="KW-1185">Reference proteome</keyword>
<dbReference type="CDD" id="cd00553">
    <property type="entry name" value="NAD_synthase"/>
    <property type="match status" value="1"/>
</dbReference>
<proteinExistence type="inferred from homology"/>
<dbReference type="NCBIfam" id="NF010588">
    <property type="entry name" value="PRK13981.1"/>
    <property type="match status" value="1"/>
</dbReference>
<evidence type="ECO:0000256" key="7">
    <source>
        <dbReference type="HAMAP-Rule" id="MF_02090"/>
    </source>
</evidence>
<evidence type="ECO:0000256" key="4">
    <source>
        <dbReference type="ARBA" id="ARBA00022741"/>
    </source>
</evidence>
<dbReference type="GO" id="GO:0005524">
    <property type="term" value="F:ATP binding"/>
    <property type="evidence" value="ECO:0007669"/>
    <property type="project" value="UniProtKB-UniRule"/>
</dbReference>
<evidence type="ECO:0000256" key="9">
    <source>
        <dbReference type="RuleBase" id="RU003811"/>
    </source>
</evidence>
<dbReference type="PIRSF" id="PIRSF006630">
    <property type="entry name" value="NADS_GAT"/>
    <property type="match status" value="1"/>
</dbReference>
<dbReference type="Pfam" id="PF02540">
    <property type="entry name" value="NAD_synthase"/>
    <property type="match status" value="1"/>
</dbReference>
<organism evidence="11 12">
    <name type="scientific">Lampropedia hyalina DSM 16112</name>
    <dbReference type="NCBI Taxonomy" id="1122156"/>
    <lineage>
        <taxon>Bacteria</taxon>
        <taxon>Pseudomonadati</taxon>
        <taxon>Pseudomonadota</taxon>
        <taxon>Betaproteobacteria</taxon>
        <taxon>Burkholderiales</taxon>
        <taxon>Comamonadaceae</taxon>
        <taxon>Lampropedia</taxon>
    </lineage>
</organism>
<feature type="active site" description="For glutaminase activity" evidence="7">
    <location>
        <position position="116"/>
    </location>
</feature>
<dbReference type="InterPro" id="IPR022310">
    <property type="entry name" value="NAD/GMP_synthase"/>
</dbReference>
<dbReference type="STRING" id="1122156.SAMN02745117_00446"/>
<feature type="active site" description="Nucleophile; for glutaminase activity" evidence="7">
    <location>
        <position position="152"/>
    </location>
</feature>
<comment type="pathway">
    <text evidence="1 7 8">Cofactor biosynthesis; NAD(+) biosynthesis; NAD(+) from deamido-NAD(+) (L-Gln route): step 1/1.</text>
</comment>
<feature type="binding site" evidence="7">
    <location>
        <position position="376"/>
    </location>
    <ligand>
        <name>deamido-NAD(+)</name>
        <dbReference type="ChEBI" id="CHEBI:58437"/>
        <note>ligand shared between two neighboring subunits</note>
    </ligand>
</feature>
<evidence type="ECO:0000313" key="12">
    <source>
        <dbReference type="Proteomes" id="UP000184327"/>
    </source>
</evidence>
<dbReference type="InterPro" id="IPR003694">
    <property type="entry name" value="NAD_synthase"/>
</dbReference>
<feature type="binding site" evidence="7">
    <location>
        <position position="122"/>
    </location>
    <ligand>
        <name>L-glutamine</name>
        <dbReference type="ChEBI" id="CHEBI:58359"/>
    </ligand>
</feature>
<dbReference type="GO" id="GO:0003952">
    <property type="term" value="F:NAD+ synthase (glutamine-hydrolyzing) activity"/>
    <property type="evidence" value="ECO:0007669"/>
    <property type="project" value="UniProtKB-UniRule"/>
</dbReference>
<comment type="function">
    <text evidence="7">Catalyzes the ATP-dependent amidation of deamido-NAD to form NAD. Uses L-glutamine as a nitrogen source.</text>
</comment>
<dbReference type="InterPro" id="IPR003010">
    <property type="entry name" value="C-N_Hydrolase"/>
</dbReference>
<comment type="similarity">
    <text evidence="9">Belongs to the NAD synthetase family.</text>
</comment>
<evidence type="ECO:0000256" key="1">
    <source>
        <dbReference type="ARBA" id="ARBA00005188"/>
    </source>
</evidence>
<dbReference type="GO" id="GO:0005737">
    <property type="term" value="C:cytoplasm"/>
    <property type="evidence" value="ECO:0007669"/>
    <property type="project" value="InterPro"/>
</dbReference>
<dbReference type="Gene3D" id="3.40.50.620">
    <property type="entry name" value="HUPs"/>
    <property type="match status" value="1"/>
</dbReference>
<keyword evidence="5 7" id="KW-0067">ATP-binding</keyword>
<comment type="catalytic activity">
    <reaction evidence="7 8">
        <text>deamido-NAD(+) + L-glutamine + ATP + H2O = L-glutamate + AMP + diphosphate + NAD(+) + H(+)</text>
        <dbReference type="Rhea" id="RHEA:24384"/>
        <dbReference type="ChEBI" id="CHEBI:15377"/>
        <dbReference type="ChEBI" id="CHEBI:15378"/>
        <dbReference type="ChEBI" id="CHEBI:29985"/>
        <dbReference type="ChEBI" id="CHEBI:30616"/>
        <dbReference type="ChEBI" id="CHEBI:33019"/>
        <dbReference type="ChEBI" id="CHEBI:57540"/>
        <dbReference type="ChEBI" id="CHEBI:58359"/>
        <dbReference type="ChEBI" id="CHEBI:58437"/>
        <dbReference type="ChEBI" id="CHEBI:456215"/>
        <dbReference type="EC" id="6.3.5.1"/>
    </reaction>
</comment>
<dbReference type="GO" id="GO:0008795">
    <property type="term" value="F:NAD+ synthase activity"/>
    <property type="evidence" value="ECO:0007669"/>
    <property type="project" value="UniProtKB-UniRule"/>
</dbReference>
<evidence type="ECO:0000256" key="2">
    <source>
        <dbReference type="ARBA" id="ARBA00007145"/>
    </source>
</evidence>
<comment type="similarity">
    <text evidence="2 7 8">In the C-terminal section; belongs to the NAD synthetase family.</text>
</comment>
<dbReference type="FunFam" id="3.40.50.620:FF:000106">
    <property type="entry name" value="Glutamine-dependent NAD(+) synthetase"/>
    <property type="match status" value="1"/>
</dbReference>
<gene>
    <name evidence="7" type="primary">nadE</name>
    <name evidence="11" type="ORF">SAMN02745117_00446</name>
</gene>
<dbReference type="Gene3D" id="3.60.110.10">
    <property type="entry name" value="Carbon-nitrogen hydrolase"/>
    <property type="match status" value="1"/>
</dbReference>
<dbReference type="AlphaFoldDB" id="A0A1M4UDU7"/>
<dbReference type="InterPro" id="IPR014729">
    <property type="entry name" value="Rossmann-like_a/b/a_fold"/>
</dbReference>
<evidence type="ECO:0000256" key="3">
    <source>
        <dbReference type="ARBA" id="ARBA00022598"/>
    </source>
</evidence>
<dbReference type="GO" id="GO:0009435">
    <property type="term" value="P:NAD+ biosynthetic process"/>
    <property type="evidence" value="ECO:0007669"/>
    <property type="project" value="UniProtKB-UniRule"/>
</dbReference>
<dbReference type="Pfam" id="PF00795">
    <property type="entry name" value="CN_hydrolase"/>
    <property type="match status" value="1"/>
</dbReference>
<evidence type="ECO:0000256" key="6">
    <source>
        <dbReference type="ARBA" id="ARBA00023027"/>
    </source>
</evidence>
<accession>A0A1M4UDU7</accession>
<name>A0A1M4UDU7_9BURK</name>
<dbReference type="SUPFAM" id="SSF56317">
    <property type="entry name" value="Carbon-nitrogen hydrolase"/>
    <property type="match status" value="1"/>
</dbReference>
<evidence type="ECO:0000259" key="10">
    <source>
        <dbReference type="PROSITE" id="PS50263"/>
    </source>
</evidence>
<feature type="binding site" evidence="7">
    <location>
        <position position="400"/>
    </location>
    <ligand>
        <name>ATP</name>
        <dbReference type="ChEBI" id="CHEBI:30616"/>
    </ligand>
</feature>
<feature type="binding site" evidence="7">
    <location>
        <position position="178"/>
    </location>
    <ligand>
        <name>L-glutamine</name>
        <dbReference type="ChEBI" id="CHEBI:58359"/>
    </ligand>
</feature>
<reference evidence="11 12" key="1">
    <citation type="submission" date="2016-11" db="EMBL/GenBank/DDBJ databases">
        <authorList>
            <person name="Jaros S."/>
            <person name="Januszkiewicz K."/>
            <person name="Wedrychowicz H."/>
        </authorList>
    </citation>
    <scope>NUCLEOTIDE SEQUENCE [LARGE SCALE GENOMIC DNA]</scope>
    <source>
        <strain evidence="11 12">DSM 16112</strain>
    </source>
</reference>
<evidence type="ECO:0000313" key="11">
    <source>
        <dbReference type="EMBL" id="SHE54740.1"/>
    </source>
</evidence>
<evidence type="ECO:0000256" key="5">
    <source>
        <dbReference type="ARBA" id="ARBA00022840"/>
    </source>
</evidence>
<dbReference type="GO" id="GO:0004359">
    <property type="term" value="F:glutaminase activity"/>
    <property type="evidence" value="ECO:0007669"/>
    <property type="project" value="InterPro"/>
</dbReference>
<dbReference type="EMBL" id="FQUZ01000004">
    <property type="protein sequence ID" value="SHE54740.1"/>
    <property type="molecule type" value="Genomic_DNA"/>
</dbReference>